<feature type="domain" description="Cardiolipin synthase N-terminal" evidence="8">
    <location>
        <begin position="20"/>
        <end position="63"/>
    </location>
</feature>
<comment type="caution">
    <text evidence="9">The sequence shown here is derived from an EMBL/GenBank/DDBJ whole genome shotgun (WGS) entry which is preliminary data.</text>
</comment>
<evidence type="ECO:0000256" key="3">
    <source>
        <dbReference type="ARBA" id="ARBA00022692"/>
    </source>
</evidence>
<name>A0A2D3WDM3_9BACT</name>
<dbReference type="InterPro" id="IPR027379">
    <property type="entry name" value="CLS_N"/>
</dbReference>
<evidence type="ECO:0000256" key="1">
    <source>
        <dbReference type="ARBA" id="ARBA00004651"/>
    </source>
</evidence>
<reference evidence="9 10" key="1">
    <citation type="journal article" date="2017" name="Front. Microbiol.">
        <title>Comparative Genomic Analysis of the Class Epsilonproteobacteria and Proposed Reclassification to Epsilonbacteraeota (phyl. nov.).</title>
        <authorList>
            <person name="Waite D.W."/>
            <person name="Vanwonterghem I."/>
            <person name="Rinke C."/>
            <person name="Parks D.H."/>
            <person name="Zhang Y."/>
            <person name="Takai K."/>
            <person name="Sievert S.M."/>
            <person name="Simon J."/>
            <person name="Campbell B.J."/>
            <person name="Hanson T.E."/>
            <person name="Woyke T."/>
            <person name="Klotz M.G."/>
            <person name="Hugenholtz P."/>
        </authorList>
    </citation>
    <scope>NUCLEOTIDE SEQUENCE [LARGE SCALE GENOMIC DNA]</scope>
    <source>
        <strain evidence="9">UBA12443</strain>
    </source>
</reference>
<evidence type="ECO:0008006" key="11">
    <source>
        <dbReference type="Google" id="ProtNLM"/>
    </source>
</evidence>
<feature type="transmembrane region" description="Helical" evidence="6">
    <location>
        <begin position="7"/>
        <end position="27"/>
    </location>
</feature>
<evidence type="ECO:0000313" key="9">
    <source>
        <dbReference type="EMBL" id="DAB38528.1"/>
    </source>
</evidence>
<dbReference type="Pfam" id="PF13396">
    <property type="entry name" value="PLDc_N"/>
    <property type="match status" value="1"/>
</dbReference>
<dbReference type="Pfam" id="PF09851">
    <property type="entry name" value="SHOCT"/>
    <property type="match status" value="1"/>
</dbReference>
<evidence type="ECO:0000256" key="2">
    <source>
        <dbReference type="ARBA" id="ARBA00022475"/>
    </source>
</evidence>
<feature type="transmembrane region" description="Helical" evidence="6">
    <location>
        <begin position="39"/>
        <end position="61"/>
    </location>
</feature>
<evidence type="ECO:0000256" key="6">
    <source>
        <dbReference type="SAM" id="Phobius"/>
    </source>
</evidence>
<comment type="subcellular location">
    <subcellularLocation>
        <location evidence="1">Cell membrane</location>
        <topology evidence="1">Multi-pass membrane protein</topology>
    </subcellularLocation>
</comment>
<keyword evidence="4 6" id="KW-1133">Transmembrane helix</keyword>
<evidence type="ECO:0000259" key="7">
    <source>
        <dbReference type="Pfam" id="PF09851"/>
    </source>
</evidence>
<dbReference type="RefSeq" id="WP_294895930.1">
    <property type="nucleotide sequence ID" value="NZ_DLUI01000077.1"/>
</dbReference>
<feature type="domain" description="SHOCT" evidence="7">
    <location>
        <begin position="82"/>
        <end position="107"/>
    </location>
</feature>
<accession>A0A2D3WDM3</accession>
<evidence type="ECO:0000256" key="4">
    <source>
        <dbReference type="ARBA" id="ARBA00022989"/>
    </source>
</evidence>
<organism evidence="9 10">
    <name type="scientific">Sulfuricurvum kujiense</name>
    <dbReference type="NCBI Taxonomy" id="148813"/>
    <lineage>
        <taxon>Bacteria</taxon>
        <taxon>Pseudomonadati</taxon>
        <taxon>Campylobacterota</taxon>
        <taxon>Epsilonproteobacteria</taxon>
        <taxon>Campylobacterales</taxon>
        <taxon>Sulfurimonadaceae</taxon>
        <taxon>Sulfuricurvum</taxon>
    </lineage>
</organism>
<evidence type="ECO:0000256" key="5">
    <source>
        <dbReference type="ARBA" id="ARBA00023136"/>
    </source>
</evidence>
<keyword evidence="3 6" id="KW-0812">Transmembrane</keyword>
<proteinExistence type="predicted"/>
<dbReference type="GO" id="GO:0005886">
    <property type="term" value="C:plasma membrane"/>
    <property type="evidence" value="ECO:0007669"/>
    <property type="project" value="UniProtKB-SubCell"/>
</dbReference>
<gene>
    <name evidence="9" type="ORF">CFH83_05520</name>
</gene>
<dbReference type="InterPro" id="IPR018649">
    <property type="entry name" value="SHOCT"/>
</dbReference>
<sequence>MEILLGLNLFLLFILVGMFAIWIWAMIDIITSKFKEDLMQVVWLLVVFFLPFIGVLLYLLLGRSMKLIPKEEQNPSTKYDHLTKLKSLLDEGILTPEEYEAEKEKILKSF</sequence>
<dbReference type="EMBL" id="DLUI01000077">
    <property type="protein sequence ID" value="DAB38528.1"/>
    <property type="molecule type" value="Genomic_DNA"/>
</dbReference>
<evidence type="ECO:0000259" key="8">
    <source>
        <dbReference type="Pfam" id="PF13396"/>
    </source>
</evidence>
<keyword evidence="2" id="KW-1003">Cell membrane</keyword>
<keyword evidence="5 6" id="KW-0472">Membrane</keyword>
<dbReference type="Proteomes" id="UP000228859">
    <property type="component" value="Unassembled WGS sequence"/>
</dbReference>
<evidence type="ECO:0000313" key="10">
    <source>
        <dbReference type="Proteomes" id="UP000228859"/>
    </source>
</evidence>
<protein>
    <recommendedName>
        <fullName evidence="11">Cardiolipin synthase N-terminal domain-containing protein</fullName>
    </recommendedName>
</protein>
<dbReference type="AlphaFoldDB" id="A0A2D3WDM3"/>